<feature type="compositionally biased region" description="Basic and acidic residues" evidence="7">
    <location>
        <begin position="37"/>
        <end position="47"/>
    </location>
</feature>
<organism evidence="10 11">
    <name type="scientific">Schizothecium vesticola</name>
    <dbReference type="NCBI Taxonomy" id="314040"/>
    <lineage>
        <taxon>Eukaryota</taxon>
        <taxon>Fungi</taxon>
        <taxon>Dikarya</taxon>
        <taxon>Ascomycota</taxon>
        <taxon>Pezizomycotina</taxon>
        <taxon>Sordariomycetes</taxon>
        <taxon>Sordariomycetidae</taxon>
        <taxon>Sordariales</taxon>
        <taxon>Schizotheciaceae</taxon>
        <taxon>Schizothecium</taxon>
    </lineage>
</organism>
<feature type="region of interest" description="Disordered" evidence="7">
    <location>
        <begin position="677"/>
        <end position="716"/>
    </location>
</feature>
<feature type="compositionally biased region" description="Polar residues" evidence="7">
    <location>
        <begin position="1"/>
        <end position="11"/>
    </location>
</feature>
<dbReference type="PROSITE" id="PS00478">
    <property type="entry name" value="LIM_DOMAIN_1"/>
    <property type="match status" value="3"/>
</dbReference>
<feature type="domain" description="LIM zinc-binding" evidence="8">
    <location>
        <begin position="125"/>
        <end position="185"/>
    </location>
</feature>
<feature type="region of interest" description="Disordered" evidence="7">
    <location>
        <begin position="1023"/>
        <end position="1138"/>
    </location>
</feature>
<feature type="compositionally biased region" description="Gly residues" evidence="7">
    <location>
        <begin position="610"/>
        <end position="620"/>
    </location>
</feature>
<dbReference type="EMBL" id="JAUKUD010000001">
    <property type="protein sequence ID" value="KAK0754168.1"/>
    <property type="molecule type" value="Genomic_DNA"/>
</dbReference>
<feature type="compositionally biased region" description="Polar residues" evidence="7">
    <location>
        <begin position="1126"/>
        <end position="1138"/>
    </location>
</feature>
<sequence length="1138" mass="126188">MANITPTSTRQNGGGGYGNQLTRPPASPALSADNTDNESRRSGERNRSKPRGSRAVSGQGRVCKKCGESLTGQFVRALDGTFHLDCFKCRDCGQIVASKFFPADDENGMGQYPLCETDYFRRLGLLCHKCGGALRGSYITALERKYHVDHFTCSLCPTVFGAQDSYYEHDGQVYCHYHYSTRFAQRCEGCQTSILKQFVEIFRNGENQHWHPECYMIHKFWNVRLNPPKDALGPVPDNPEGRNLVRDEEERMEEKVYRIWSVLSTFEESSAACISDMLLHVSNGAHLEGIAVAKRFIWHVDILFQSADRLDGVMTRLDMSGLAYGREAKLLCKKVVSFFSLLSKAQDTAGRKPGVTQELLTLVTGLAHYLKLLIRICLKGALRTEKERGSSECLYHFLDDLSDLEAARAEDSTAVTLQLSTGMSHIATSDSDQCVVCRKPVEDECLRNGDRRWHISCTKCSHCDLEVGRSARDARLNVYDGKLYCRACEQYASSNAPPFERISRLQQYIFLLQVALARLLDMLKSQGAIPGPSGELDSSVLDGRAPGAARSLSQDEQMQHHRGSSYENALNDVKRLKSTRMDKHLSSSFRKARTSRIMDGPESSSARPGSAGGGQGGSHGRGFSIVEERGSGDDQDMMLPNQDALTLDDIPKILAAEQAARERGGSAAGARQELFRSAATEPNLRSEGGMRGHQRSLSDDRAGGPRGEPSPQRSSRRYFSELSGLEYFIVRHLAVLTMHPMVENEFTLEELLSFIESRKPPTFWKNIGKAFKNDGRKNVKKKGVFGVSLDVIVERDGAESTDGVGPGTLRIPAVVDDIVSTMRQMDLSVEGVFRKNGNIKKLGEMVEKIDKEEHVELGASTVVQIAALLKRYLRDLPDPLMTIKLNRLWLTAARIDDEEQRKYCLHLACCLLPKSHRDCLEILFCFLKWAGSFHQVDEEVGSKMDIKNLATVIAPNILYDKTKGPSLDGDPILAIAAVEVLIGHIEEMCLVPDEIAGYLNDQSFFSNGGSELTTKEILKRFSDRNANGNHHGPRHTTEVTEVAPGRHENPTRPYPRRMESDPASWQHESSVRTVQDPPPFGSGTPPQPRRGPHYEGAAGQPSPYAMGAETPDSGPRRPADWRNSGAVRQNSGLTSGTV</sequence>
<dbReference type="FunFam" id="2.10.110.10:FF:000058">
    <property type="entry name" value="Rho GTPase activator Lrg11"/>
    <property type="match status" value="1"/>
</dbReference>
<dbReference type="GO" id="GO:0005737">
    <property type="term" value="C:cytoplasm"/>
    <property type="evidence" value="ECO:0007669"/>
    <property type="project" value="TreeGrafter"/>
</dbReference>
<protein>
    <recommendedName>
        <fullName evidence="12">RhoGAP-domain-containing protein</fullName>
    </recommendedName>
</protein>
<reference evidence="10" key="1">
    <citation type="submission" date="2023-06" db="EMBL/GenBank/DDBJ databases">
        <title>Genome-scale phylogeny and comparative genomics of the fungal order Sordariales.</title>
        <authorList>
            <consortium name="Lawrence Berkeley National Laboratory"/>
            <person name="Hensen N."/>
            <person name="Bonometti L."/>
            <person name="Westerberg I."/>
            <person name="Brannstrom I.O."/>
            <person name="Guillou S."/>
            <person name="Cros-Aarteil S."/>
            <person name="Calhoun S."/>
            <person name="Haridas S."/>
            <person name="Kuo A."/>
            <person name="Mondo S."/>
            <person name="Pangilinan J."/>
            <person name="Riley R."/>
            <person name="LaButti K."/>
            <person name="Andreopoulos B."/>
            <person name="Lipzen A."/>
            <person name="Chen C."/>
            <person name="Yanf M."/>
            <person name="Daum C."/>
            <person name="Ng V."/>
            <person name="Clum A."/>
            <person name="Steindorff A."/>
            <person name="Ohm R."/>
            <person name="Martin F."/>
            <person name="Silar P."/>
            <person name="Natvig D."/>
            <person name="Lalanne C."/>
            <person name="Gautier V."/>
            <person name="Ament-velasquez S.L."/>
            <person name="Kruys A."/>
            <person name="Hutchinson M.I."/>
            <person name="Powell A.J."/>
            <person name="Barry K."/>
            <person name="Miller A.N."/>
            <person name="Grigoriev I.V."/>
            <person name="Debuchy R."/>
            <person name="Gladieux P."/>
            <person name="Thoren M.H."/>
            <person name="Johannesson H."/>
        </authorList>
    </citation>
    <scope>NUCLEOTIDE SEQUENCE</scope>
    <source>
        <strain evidence="10">SMH3187-1</strain>
    </source>
</reference>
<evidence type="ECO:0000259" key="8">
    <source>
        <dbReference type="PROSITE" id="PS50023"/>
    </source>
</evidence>
<evidence type="ECO:0000313" key="11">
    <source>
        <dbReference type="Proteomes" id="UP001172155"/>
    </source>
</evidence>
<feature type="domain" description="Rho-GAP" evidence="9">
    <location>
        <begin position="787"/>
        <end position="989"/>
    </location>
</feature>
<comment type="subcellular location">
    <subcellularLocation>
        <location evidence="1">Nucleus</location>
    </subcellularLocation>
</comment>
<dbReference type="PROSITE" id="PS50238">
    <property type="entry name" value="RHOGAP"/>
    <property type="match status" value="1"/>
</dbReference>
<dbReference type="GO" id="GO:0005634">
    <property type="term" value="C:nucleus"/>
    <property type="evidence" value="ECO:0007669"/>
    <property type="project" value="UniProtKB-SubCell"/>
</dbReference>
<proteinExistence type="predicted"/>
<keyword evidence="5" id="KW-0539">Nucleus</keyword>
<dbReference type="GO" id="GO:0030695">
    <property type="term" value="F:GTPase regulator activity"/>
    <property type="evidence" value="ECO:0007669"/>
    <property type="project" value="UniProtKB-ARBA"/>
</dbReference>
<evidence type="ECO:0000259" key="9">
    <source>
        <dbReference type="PROSITE" id="PS50238"/>
    </source>
</evidence>
<keyword evidence="3" id="KW-0677">Repeat</keyword>
<evidence type="ECO:0000256" key="1">
    <source>
        <dbReference type="ARBA" id="ARBA00004123"/>
    </source>
</evidence>
<dbReference type="InterPro" id="IPR001781">
    <property type="entry name" value="Znf_LIM"/>
</dbReference>
<dbReference type="SMART" id="SM00324">
    <property type="entry name" value="RhoGAP"/>
    <property type="match status" value="1"/>
</dbReference>
<feature type="domain" description="LIM zinc-binding" evidence="8">
    <location>
        <begin position="432"/>
        <end position="495"/>
    </location>
</feature>
<dbReference type="GO" id="GO:0046872">
    <property type="term" value="F:metal ion binding"/>
    <property type="evidence" value="ECO:0007669"/>
    <property type="project" value="UniProtKB-KW"/>
</dbReference>
<keyword evidence="2 6" id="KW-0479">Metal-binding</keyword>
<evidence type="ECO:0000256" key="4">
    <source>
        <dbReference type="ARBA" id="ARBA00022833"/>
    </source>
</evidence>
<dbReference type="SUPFAM" id="SSF48350">
    <property type="entry name" value="GTPase activation domain, GAP"/>
    <property type="match status" value="1"/>
</dbReference>
<dbReference type="SMART" id="SM00132">
    <property type="entry name" value="LIM"/>
    <property type="match status" value="3"/>
</dbReference>
<feature type="compositionally biased region" description="Pro residues" evidence="7">
    <location>
        <begin position="1076"/>
        <end position="1089"/>
    </location>
</feature>
<evidence type="ECO:0000256" key="3">
    <source>
        <dbReference type="ARBA" id="ARBA00022737"/>
    </source>
</evidence>
<dbReference type="PANTHER" id="PTHR24215">
    <property type="entry name" value="RHO-GTPASE-ACTIVATING PROTEIN LRG1"/>
    <property type="match status" value="1"/>
</dbReference>
<dbReference type="CDD" id="cd09391">
    <property type="entry name" value="LIM1_Lrg1p_like"/>
    <property type="match status" value="1"/>
</dbReference>
<dbReference type="InterPro" id="IPR008936">
    <property type="entry name" value="Rho_GTPase_activation_prot"/>
</dbReference>
<evidence type="ECO:0000256" key="5">
    <source>
        <dbReference type="ARBA" id="ARBA00023242"/>
    </source>
</evidence>
<dbReference type="FunFam" id="2.10.110.10:FF:000112">
    <property type="entry name" value="Rho GTPase activator (Lrg11)"/>
    <property type="match status" value="1"/>
</dbReference>
<evidence type="ECO:0000313" key="10">
    <source>
        <dbReference type="EMBL" id="KAK0754168.1"/>
    </source>
</evidence>
<dbReference type="CDD" id="cd09392">
    <property type="entry name" value="LIM2_Lrg1p_like"/>
    <property type="match status" value="1"/>
</dbReference>
<dbReference type="InterPro" id="IPR000198">
    <property type="entry name" value="RhoGAP_dom"/>
</dbReference>
<dbReference type="Gene3D" id="2.10.110.10">
    <property type="entry name" value="Cysteine Rich Protein"/>
    <property type="match status" value="4"/>
</dbReference>
<comment type="caution">
    <text evidence="10">The sequence shown here is derived from an EMBL/GenBank/DDBJ whole genome shotgun (WGS) entry which is preliminary data.</text>
</comment>
<dbReference type="Pfam" id="PF00620">
    <property type="entry name" value="RhoGAP"/>
    <property type="match status" value="1"/>
</dbReference>
<dbReference type="PANTHER" id="PTHR24215:SF10">
    <property type="entry name" value="RHO-GTPASE-ACTIVATING PROTEIN LRG1"/>
    <property type="match status" value="1"/>
</dbReference>
<dbReference type="AlphaFoldDB" id="A0AA40KCH3"/>
<dbReference type="GO" id="GO:0030036">
    <property type="term" value="P:actin cytoskeleton organization"/>
    <property type="evidence" value="ECO:0007669"/>
    <property type="project" value="TreeGrafter"/>
</dbReference>
<evidence type="ECO:0008006" key="12">
    <source>
        <dbReference type="Google" id="ProtNLM"/>
    </source>
</evidence>
<dbReference type="GO" id="GO:0007165">
    <property type="term" value="P:signal transduction"/>
    <property type="evidence" value="ECO:0007669"/>
    <property type="project" value="InterPro"/>
</dbReference>
<feature type="region of interest" description="Disordered" evidence="7">
    <location>
        <begin position="531"/>
        <end position="639"/>
    </location>
</feature>
<gene>
    <name evidence="10" type="ORF">B0T18DRAFT_434647</name>
</gene>
<name>A0AA40KCH3_9PEZI</name>
<feature type="compositionally biased region" description="Basic and acidic residues" evidence="7">
    <location>
        <begin position="572"/>
        <end position="585"/>
    </location>
</feature>
<dbReference type="SUPFAM" id="SSF57716">
    <property type="entry name" value="Glucocorticoid receptor-like (DNA-binding domain)"/>
    <property type="match status" value="3"/>
</dbReference>
<feature type="compositionally biased region" description="Basic and acidic residues" evidence="7">
    <location>
        <begin position="1044"/>
        <end position="1060"/>
    </location>
</feature>
<keyword evidence="4 6" id="KW-0862">Zinc</keyword>
<evidence type="ECO:0000256" key="6">
    <source>
        <dbReference type="PROSITE-ProRule" id="PRU00125"/>
    </source>
</evidence>
<evidence type="ECO:0000256" key="2">
    <source>
        <dbReference type="ARBA" id="ARBA00022723"/>
    </source>
</evidence>
<feature type="region of interest" description="Disordered" evidence="7">
    <location>
        <begin position="1"/>
        <end position="57"/>
    </location>
</feature>
<dbReference type="Gene3D" id="1.10.555.10">
    <property type="entry name" value="Rho GTPase activation protein"/>
    <property type="match status" value="1"/>
</dbReference>
<feature type="domain" description="LIM zinc-binding" evidence="8">
    <location>
        <begin position="61"/>
        <end position="122"/>
    </location>
</feature>
<feature type="compositionally biased region" description="Low complexity" evidence="7">
    <location>
        <begin position="600"/>
        <end position="609"/>
    </location>
</feature>
<dbReference type="PROSITE" id="PS50023">
    <property type="entry name" value="LIM_DOMAIN_2"/>
    <property type="match status" value="3"/>
</dbReference>
<dbReference type="Pfam" id="PF00412">
    <property type="entry name" value="LIM"/>
    <property type="match status" value="3"/>
</dbReference>
<keyword evidence="6" id="KW-0440">LIM domain</keyword>
<keyword evidence="11" id="KW-1185">Reference proteome</keyword>
<evidence type="ECO:0000256" key="7">
    <source>
        <dbReference type="SAM" id="MobiDB-lite"/>
    </source>
</evidence>
<dbReference type="Proteomes" id="UP001172155">
    <property type="component" value="Unassembled WGS sequence"/>
</dbReference>
<accession>A0AA40KCH3</accession>